<dbReference type="GO" id="GO:0006430">
    <property type="term" value="P:lysyl-tRNA aminoacylation"/>
    <property type="evidence" value="ECO:0007669"/>
    <property type="project" value="InterPro"/>
</dbReference>
<evidence type="ECO:0000313" key="5">
    <source>
        <dbReference type="EMBL" id="SUZ72642.1"/>
    </source>
</evidence>
<evidence type="ECO:0000256" key="1">
    <source>
        <dbReference type="ARBA" id="ARBA00022598"/>
    </source>
</evidence>
<dbReference type="EMBL" id="UINC01001153">
    <property type="protein sequence ID" value="SUZ72642.1"/>
    <property type="molecule type" value="Genomic_DNA"/>
</dbReference>
<reference evidence="5" key="1">
    <citation type="submission" date="2018-05" db="EMBL/GenBank/DDBJ databases">
        <authorList>
            <person name="Lanie J.A."/>
            <person name="Ng W.-L."/>
            <person name="Kazmierczak K.M."/>
            <person name="Andrzejewski T.M."/>
            <person name="Davidsen T.M."/>
            <person name="Wayne K.J."/>
            <person name="Tettelin H."/>
            <person name="Glass J.I."/>
            <person name="Rusch D."/>
            <person name="Podicherti R."/>
            <person name="Tsui H.-C.T."/>
            <person name="Winkler M.E."/>
        </authorList>
    </citation>
    <scope>NUCLEOTIDE SEQUENCE</scope>
</reference>
<dbReference type="InterPro" id="IPR006195">
    <property type="entry name" value="aa-tRNA-synth_II"/>
</dbReference>
<gene>
    <name evidence="5" type="ORF">METZ01_LOCUS25496</name>
</gene>
<dbReference type="GO" id="GO:0004824">
    <property type="term" value="F:lysine-tRNA ligase activity"/>
    <property type="evidence" value="ECO:0007669"/>
    <property type="project" value="InterPro"/>
</dbReference>
<evidence type="ECO:0000259" key="4">
    <source>
        <dbReference type="PROSITE" id="PS50862"/>
    </source>
</evidence>
<keyword evidence="2" id="KW-0547">Nucleotide-binding</keyword>
<evidence type="ECO:0000256" key="3">
    <source>
        <dbReference type="ARBA" id="ARBA00022840"/>
    </source>
</evidence>
<sequence length="285" mass="32491">MSYSNVTDPNIECISVSPLAGDDHKYHLHSSPELNMKRLLADGFPDIYQICKVFRDNEYSSRHQPEFTIIEWYRKNYDLTKIMNETVEFIEMIIKTSRTISDPNFLSYHEIFSQTLGVNPLSTTTKKLAKIANENLNLSTSLNMDRDQWLDLLMVNCIAPKIPSDRLTIIYHYPASQAALAKICQKNDKVADRFEVFFGSLELANGYAELTNFKEQQRRFKSDQLTRKSRGLTSKTPDTQYAAAMKSGLPECSGVAVGLDRLMMIDLKASNINSTQHFPLENPSN</sequence>
<keyword evidence="1" id="KW-0436">Ligase</keyword>
<dbReference type="InterPro" id="IPR045864">
    <property type="entry name" value="aa-tRNA-synth_II/BPL/LPL"/>
</dbReference>
<dbReference type="GO" id="GO:0005524">
    <property type="term" value="F:ATP binding"/>
    <property type="evidence" value="ECO:0007669"/>
    <property type="project" value="UniProtKB-KW"/>
</dbReference>
<dbReference type="PANTHER" id="PTHR42918">
    <property type="entry name" value="LYSYL-TRNA SYNTHETASE"/>
    <property type="match status" value="1"/>
</dbReference>
<dbReference type="PRINTS" id="PR00982">
    <property type="entry name" value="TRNASYNTHLYS"/>
</dbReference>
<dbReference type="AlphaFoldDB" id="A0A381Q015"/>
<evidence type="ECO:0000256" key="2">
    <source>
        <dbReference type="ARBA" id="ARBA00022741"/>
    </source>
</evidence>
<dbReference type="InterPro" id="IPR004525">
    <property type="entry name" value="EpmA"/>
</dbReference>
<dbReference type="NCBIfam" id="NF006828">
    <property type="entry name" value="PRK09350.1"/>
    <property type="match status" value="1"/>
</dbReference>
<dbReference type="NCBIfam" id="TIGR00462">
    <property type="entry name" value="genX"/>
    <property type="match status" value="1"/>
</dbReference>
<proteinExistence type="predicted"/>
<dbReference type="Pfam" id="PF00152">
    <property type="entry name" value="tRNA-synt_2"/>
    <property type="match status" value="1"/>
</dbReference>
<feature type="domain" description="Aminoacyl-transfer RNA synthetases class-II family profile" evidence="4">
    <location>
        <begin position="47"/>
        <end position="279"/>
    </location>
</feature>
<dbReference type="GO" id="GO:0005829">
    <property type="term" value="C:cytosol"/>
    <property type="evidence" value="ECO:0007669"/>
    <property type="project" value="TreeGrafter"/>
</dbReference>
<keyword evidence="3" id="KW-0067">ATP-binding</keyword>
<dbReference type="SUPFAM" id="SSF55681">
    <property type="entry name" value="Class II aaRS and biotin synthetases"/>
    <property type="match status" value="1"/>
</dbReference>
<accession>A0A381Q015</accession>
<protein>
    <recommendedName>
        <fullName evidence="4">Aminoacyl-transfer RNA synthetases class-II family profile domain-containing protein</fullName>
    </recommendedName>
</protein>
<dbReference type="Gene3D" id="3.30.930.10">
    <property type="entry name" value="Bira Bifunctional Protein, Domain 2"/>
    <property type="match status" value="1"/>
</dbReference>
<dbReference type="InterPro" id="IPR004364">
    <property type="entry name" value="Aa-tRNA-synt_II"/>
</dbReference>
<dbReference type="InterPro" id="IPR018149">
    <property type="entry name" value="Lys-tRNA-synth_II_C"/>
</dbReference>
<organism evidence="5">
    <name type="scientific">marine metagenome</name>
    <dbReference type="NCBI Taxonomy" id="408172"/>
    <lineage>
        <taxon>unclassified sequences</taxon>
        <taxon>metagenomes</taxon>
        <taxon>ecological metagenomes</taxon>
    </lineage>
</organism>
<dbReference type="PANTHER" id="PTHR42918:SF6">
    <property type="entry name" value="ELONGATION FACTOR P--(R)-BETA-LYSINE LIGASE"/>
    <property type="match status" value="1"/>
</dbReference>
<dbReference type="PROSITE" id="PS50862">
    <property type="entry name" value="AA_TRNA_LIGASE_II"/>
    <property type="match status" value="1"/>
</dbReference>
<dbReference type="GO" id="GO:0000049">
    <property type="term" value="F:tRNA binding"/>
    <property type="evidence" value="ECO:0007669"/>
    <property type="project" value="TreeGrafter"/>
</dbReference>
<name>A0A381Q015_9ZZZZ</name>